<evidence type="ECO:0000256" key="4">
    <source>
        <dbReference type="ARBA" id="ARBA00022679"/>
    </source>
</evidence>
<evidence type="ECO:0000256" key="2">
    <source>
        <dbReference type="ARBA" id="ARBA00006219"/>
    </source>
</evidence>
<evidence type="ECO:0000256" key="7">
    <source>
        <dbReference type="ARBA" id="ARBA00037368"/>
    </source>
</evidence>
<name>A0A061QX38_9CHLO</name>
<feature type="domain" description="Aminoglycoside phosphotransferase" evidence="10">
    <location>
        <begin position="5"/>
        <end position="137"/>
    </location>
</feature>
<dbReference type="EC" id="2.7.1.81" evidence="8"/>
<dbReference type="Gene3D" id="3.90.1200.10">
    <property type="match status" value="1"/>
</dbReference>
<evidence type="ECO:0000259" key="10">
    <source>
        <dbReference type="Pfam" id="PF01636"/>
    </source>
</evidence>
<dbReference type="SUPFAM" id="SSF56112">
    <property type="entry name" value="Protein kinase-like (PK-like)"/>
    <property type="match status" value="1"/>
</dbReference>
<protein>
    <recommendedName>
        <fullName evidence="9">Hydroxylysine kinase</fullName>
        <ecNumber evidence="8">2.7.1.81</ecNumber>
    </recommendedName>
</protein>
<keyword evidence="4" id="KW-0808">Transferase</keyword>
<evidence type="ECO:0000256" key="8">
    <source>
        <dbReference type="ARBA" id="ARBA00038873"/>
    </source>
</evidence>
<evidence type="ECO:0000256" key="1">
    <source>
        <dbReference type="ARBA" id="ARBA00004496"/>
    </source>
</evidence>
<accession>A0A061QX38</accession>
<dbReference type="InterPro" id="IPR011009">
    <property type="entry name" value="Kinase-like_dom_sf"/>
</dbReference>
<dbReference type="InterPro" id="IPR050249">
    <property type="entry name" value="Pseudomonas-type_ThrB"/>
</dbReference>
<organism evidence="11">
    <name type="scientific">Tetraselmis sp. GSL018</name>
    <dbReference type="NCBI Taxonomy" id="582737"/>
    <lineage>
        <taxon>Eukaryota</taxon>
        <taxon>Viridiplantae</taxon>
        <taxon>Chlorophyta</taxon>
        <taxon>core chlorophytes</taxon>
        <taxon>Chlorodendrophyceae</taxon>
        <taxon>Chlorodendrales</taxon>
        <taxon>Chlorodendraceae</taxon>
        <taxon>Tetraselmis</taxon>
    </lineage>
</organism>
<dbReference type="PANTHER" id="PTHR21064">
    <property type="entry name" value="AMINOGLYCOSIDE PHOSPHOTRANSFERASE DOMAIN-CONTAINING PROTEIN-RELATED"/>
    <property type="match status" value="1"/>
</dbReference>
<dbReference type="Pfam" id="PF01636">
    <property type="entry name" value="APH"/>
    <property type="match status" value="1"/>
</dbReference>
<sequence length="211" mass="23079">GRFVGRVSKTLATLENGTIASRSHAWDLARVLEVSELVEHFASPERRRVVEAVLERFRSGVLPLAGELGRGVIHGDINELNLLVHPTEPKVTGLLDFGDILVSWQVNELAISMAYGMLKKEEPVEAAGHIAAGYAQEKPLSPAEWSALPTLVACRLAQSITIGNYSAIQDPANSEYLLTTQEPGWTALERLFRVPEQAVRSRWQEMAAGGT</sequence>
<dbReference type="GO" id="GO:0047992">
    <property type="term" value="F:hydroxylysine kinase activity"/>
    <property type="evidence" value="ECO:0007669"/>
    <property type="project" value="UniProtKB-EC"/>
</dbReference>
<dbReference type="GO" id="GO:0005737">
    <property type="term" value="C:cytoplasm"/>
    <property type="evidence" value="ECO:0007669"/>
    <property type="project" value="UniProtKB-SubCell"/>
</dbReference>
<keyword evidence="3" id="KW-0963">Cytoplasm</keyword>
<comment type="subcellular location">
    <subcellularLocation>
        <location evidence="1">Cytoplasm</location>
    </subcellularLocation>
</comment>
<evidence type="ECO:0000256" key="3">
    <source>
        <dbReference type="ARBA" id="ARBA00022490"/>
    </source>
</evidence>
<reference evidence="11" key="1">
    <citation type="submission" date="2014-05" db="EMBL/GenBank/DDBJ databases">
        <title>The transcriptome of the halophilic microalga Tetraselmis sp. GSL018 isolated from the Great Salt Lake, Utah.</title>
        <authorList>
            <person name="Jinkerson R.E."/>
            <person name="D'Adamo S."/>
            <person name="Posewitz M.C."/>
        </authorList>
    </citation>
    <scope>NUCLEOTIDE SEQUENCE</scope>
    <source>
        <strain evidence="11">GSL018</strain>
    </source>
</reference>
<dbReference type="PANTHER" id="PTHR21064:SF1">
    <property type="entry name" value="HYDROXYLYSINE KINASE"/>
    <property type="match status" value="1"/>
</dbReference>
<evidence type="ECO:0000256" key="9">
    <source>
        <dbReference type="ARBA" id="ARBA00040505"/>
    </source>
</evidence>
<dbReference type="EMBL" id="GBEZ01024061">
    <property type="protein sequence ID" value="JAC62886.1"/>
    <property type="molecule type" value="Transcribed_RNA"/>
</dbReference>
<evidence type="ECO:0000313" key="11">
    <source>
        <dbReference type="EMBL" id="JAC62886.1"/>
    </source>
</evidence>
<comment type="function">
    <text evidence="7">Catalyzes the GTP-dependent phosphorylation of 5-hydroxy-L-lysine.</text>
</comment>
<proteinExistence type="inferred from homology"/>
<feature type="non-terminal residue" evidence="11">
    <location>
        <position position="211"/>
    </location>
</feature>
<feature type="non-terminal residue" evidence="11">
    <location>
        <position position="1"/>
    </location>
</feature>
<dbReference type="AlphaFoldDB" id="A0A061QX38"/>
<dbReference type="InterPro" id="IPR002575">
    <property type="entry name" value="Aminoglycoside_PTrfase"/>
</dbReference>
<gene>
    <name evidence="11" type="primary">AGPHD1</name>
    <name evidence="11" type="ORF">TSPGSL018_22080</name>
</gene>
<comment type="catalytic activity">
    <reaction evidence="6">
        <text>(5R)-5-hydroxy-L-lysine + GTP = (5R)-5-phosphooxy-L-lysine + GDP + H(+)</text>
        <dbReference type="Rhea" id="RHEA:19049"/>
        <dbReference type="ChEBI" id="CHEBI:15378"/>
        <dbReference type="ChEBI" id="CHEBI:37565"/>
        <dbReference type="ChEBI" id="CHEBI:57882"/>
        <dbReference type="ChEBI" id="CHEBI:58189"/>
        <dbReference type="ChEBI" id="CHEBI:58357"/>
        <dbReference type="EC" id="2.7.1.81"/>
    </reaction>
</comment>
<evidence type="ECO:0000256" key="5">
    <source>
        <dbReference type="ARBA" id="ARBA00022777"/>
    </source>
</evidence>
<evidence type="ECO:0000256" key="6">
    <source>
        <dbReference type="ARBA" id="ARBA00036820"/>
    </source>
</evidence>
<comment type="similarity">
    <text evidence="2">Belongs to the aminoglycoside phosphotransferase family.</text>
</comment>
<keyword evidence="5 11" id="KW-0418">Kinase</keyword>